<dbReference type="GO" id="GO:0140359">
    <property type="term" value="F:ABC-type transporter activity"/>
    <property type="evidence" value="ECO:0007669"/>
    <property type="project" value="InterPro"/>
</dbReference>
<evidence type="ECO:0000256" key="1">
    <source>
        <dbReference type="ARBA" id="ARBA00004651"/>
    </source>
</evidence>
<comment type="caution">
    <text evidence="10">The sequence shown here is derived from an EMBL/GenBank/DDBJ whole genome shotgun (WGS) entry which is preliminary data.</text>
</comment>
<dbReference type="PANTHER" id="PTHR30294">
    <property type="entry name" value="MEMBRANE COMPONENT OF ABC TRANSPORTER YHHJ-RELATED"/>
    <property type="match status" value="1"/>
</dbReference>
<feature type="transmembrane region" description="Helical" evidence="8">
    <location>
        <begin position="181"/>
        <end position="204"/>
    </location>
</feature>
<sequence length="375" mass="41667">MNLQRLFSIIRKETAQLLRDRRTLGTIITLPIIQMVLYGYLSNEVLHQPTAVWDQSASTESRALVSTFEKTRYFSVRYWASNLGEIERRLDAGQVKVGLVIPPDYAKRLRGGEPVQVMIMVDASDATSARVILSVAGGVGASISRDVGIVQLARAGLRPPPQPVEVRTRAWYNPNLQSQLFIVPGVLGLVLQFTTTFLTIGAIVRERELGTLEQLVVTPIRPSELMLGKILPLIGLGYINLTFILLLAWAWFGVTVKGSILLLYVMTLAFFFSSLGIGTLLSTVSRTFQQAAQLAQLVLLPSILISGFLFPRESLPKVLYWIGYAVPLTYFVTIIRGILVKGVGFRYLYPQIIPLVFLGAVVFTLAIVRFQKKID</sequence>
<evidence type="ECO:0000256" key="3">
    <source>
        <dbReference type="ARBA" id="ARBA00022448"/>
    </source>
</evidence>
<evidence type="ECO:0000313" key="11">
    <source>
        <dbReference type="Proteomes" id="UP000319353"/>
    </source>
</evidence>
<reference evidence="10 11" key="1">
    <citation type="journal article" date="2019" name="Nat. Microbiol.">
        <title>Mediterranean grassland soil C-N compound turnover is dependent on rainfall and depth, and is mediated by genomically divergent microorganisms.</title>
        <authorList>
            <person name="Diamond S."/>
            <person name="Andeer P.F."/>
            <person name="Li Z."/>
            <person name="Crits-Christoph A."/>
            <person name="Burstein D."/>
            <person name="Anantharaman K."/>
            <person name="Lane K.R."/>
            <person name="Thomas B.C."/>
            <person name="Pan C."/>
            <person name="Northen T.R."/>
            <person name="Banfield J.F."/>
        </authorList>
    </citation>
    <scope>NUCLEOTIDE SEQUENCE [LARGE SCALE GENOMIC DNA]</scope>
    <source>
        <strain evidence="10">NP_4</strain>
    </source>
</reference>
<keyword evidence="4 8" id="KW-1003">Cell membrane</keyword>
<evidence type="ECO:0000256" key="6">
    <source>
        <dbReference type="ARBA" id="ARBA00022989"/>
    </source>
</evidence>
<keyword evidence="3 8" id="KW-0813">Transport</keyword>
<evidence type="ECO:0000259" key="9">
    <source>
        <dbReference type="PROSITE" id="PS51012"/>
    </source>
</evidence>
<comment type="similarity">
    <text evidence="2 8">Belongs to the ABC-2 integral membrane protein family.</text>
</comment>
<feature type="transmembrane region" description="Helical" evidence="8">
    <location>
        <begin position="318"/>
        <end position="340"/>
    </location>
</feature>
<feature type="domain" description="ABC transmembrane type-2" evidence="9">
    <location>
        <begin position="137"/>
        <end position="373"/>
    </location>
</feature>
<name>A0A537KZX2_9BACT</name>
<keyword evidence="7 8" id="KW-0472">Membrane</keyword>
<feature type="transmembrane region" description="Helical" evidence="8">
    <location>
        <begin position="294"/>
        <end position="312"/>
    </location>
</feature>
<proteinExistence type="inferred from homology"/>
<dbReference type="InterPro" id="IPR047817">
    <property type="entry name" value="ABC2_TM_bact-type"/>
</dbReference>
<dbReference type="Pfam" id="PF12698">
    <property type="entry name" value="ABC2_membrane_3"/>
    <property type="match status" value="1"/>
</dbReference>
<feature type="transmembrane region" description="Helical" evidence="8">
    <location>
        <begin position="230"/>
        <end position="252"/>
    </location>
</feature>
<dbReference type="EMBL" id="VBAL01000101">
    <property type="protein sequence ID" value="TMJ01300.1"/>
    <property type="molecule type" value="Genomic_DNA"/>
</dbReference>
<evidence type="ECO:0000256" key="8">
    <source>
        <dbReference type="RuleBase" id="RU361157"/>
    </source>
</evidence>
<dbReference type="AlphaFoldDB" id="A0A537KZX2"/>
<dbReference type="InterPro" id="IPR000412">
    <property type="entry name" value="ABC_2_transport"/>
</dbReference>
<protein>
    <recommendedName>
        <fullName evidence="8">Transport permease protein</fullName>
    </recommendedName>
</protein>
<evidence type="ECO:0000256" key="5">
    <source>
        <dbReference type="ARBA" id="ARBA00022692"/>
    </source>
</evidence>
<dbReference type="GO" id="GO:0043190">
    <property type="term" value="C:ATP-binding cassette (ABC) transporter complex"/>
    <property type="evidence" value="ECO:0007669"/>
    <property type="project" value="InterPro"/>
</dbReference>
<evidence type="ECO:0000256" key="7">
    <source>
        <dbReference type="ARBA" id="ARBA00023136"/>
    </source>
</evidence>
<dbReference type="PANTHER" id="PTHR30294:SF29">
    <property type="entry name" value="MULTIDRUG ABC TRANSPORTER PERMEASE YBHS-RELATED"/>
    <property type="match status" value="1"/>
</dbReference>
<feature type="transmembrane region" description="Helical" evidence="8">
    <location>
        <begin position="258"/>
        <end position="282"/>
    </location>
</feature>
<dbReference type="InterPro" id="IPR051449">
    <property type="entry name" value="ABC-2_transporter_component"/>
</dbReference>
<gene>
    <name evidence="10" type="ORF">E6H01_08040</name>
</gene>
<dbReference type="Gene3D" id="3.40.1710.10">
    <property type="entry name" value="abc type-2 transporter like domain"/>
    <property type="match status" value="1"/>
</dbReference>
<dbReference type="InterPro" id="IPR013525">
    <property type="entry name" value="ABC2_TM"/>
</dbReference>
<evidence type="ECO:0000256" key="2">
    <source>
        <dbReference type="ARBA" id="ARBA00007783"/>
    </source>
</evidence>
<dbReference type="PRINTS" id="PR00164">
    <property type="entry name" value="ABC2TRNSPORT"/>
</dbReference>
<evidence type="ECO:0000313" key="10">
    <source>
        <dbReference type="EMBL" id="TMJ01300.1"/>
    </source>
</evidence>
<dbReference type="PROSITE" id="PS51012">
    <property type="entry name" value="ABC_TM2"/>
    <property type="match status" value="1"/>
</dbReference>
<keyword evidence="5 8" id="KW-0812">Transmembrane</keyword>
<evidence type="ECO:0000256" key="4">
    <source>
        <dbReference type="ARBA" id="ARBA00022475"/>
    </source>
</evidence>
<accession>A0A537KZX2</accession>
<comment type="subcellular location">
    <subcellularLocation>
        <location evidence="1 8">Cell membrane</location>
        <topology evidence="1 8">Multi-pass membrane protein</topology>
    </subcellularLocation>
</comment>
<organism evidence="10 11">
    <name type="scientific">Candidatus Segetimicrobium genomatis</name>
    <dbReference type="NCBI Taxonomy" id="2569760"/>
    <lineage>
        <taxon>Bacteria</taxon>
        <taxon>Bacillati</taxon>
        <taxon>Candidatus Sysuimicrobiota</taxon>
        <taxon>Candidatus Sysuimicrobiia</taxon>
        <taxon>Candidatus Sysuimicrobiales</taxon>
        <taxon>Candidatus Segetimicrobiaceae</taxon>
        <taxon>Candidatus Segetimicrobium</taxon>
    </lineage>
</organism>
<dbReference type="Proteomes" id="UP000319353">
    <property type="component" value="Unassembled WGS sequence"/>
</dbReference>
<feature type="transmembrane region" description="Helical" evidence="8">
    <location>
        <begin position="352"/>
        <end position="370"/>
    </location>
</feature>
<keyword evidence="6 8" id="KW-1133">Transmembrane helix</keyword>